<dbReference type="EMBL" id="BK032582">
    <property type="protein sequence ID" value="DAF49467.1"/>
    <property type="molecule type" value="Genomic_DNA"/>
</dbReference>
<accession>A0A8S5SF53</accession>
<proteinExistence type="predicted"/>
<name>A0A8S5SF53_9CAUD</name>
<reference evidence="2" key="1">
    <citation type="journal article" date="2021" name="Proc. Natl. Acad. Sci. U.S.A.">
        <title>A Catalog of Tens of Thousands of Viruses from Human Metagenomes Reveals Hidden Associations with Chronic Diseases.</title>
        <authorList>
            <person name="Tisza M.J."/>
            <person name="Buck C.B."/>
        </authorList>
    </citation>
    <scope>NUCLEOTIDE SEQUENCE</scope>
    <source>
        <strain evidence="2">CtI8Q15</strain>
    </source>
</reference>
<evidence type="ECO:0000313" key="2">
    <source>
        <dbReference type="EMBL" id="DAF49467.1"/>
    </source>
</evidence>
<protein>
    <submittedName>
        <fullName evidence="2">Uncharacterized protein</fullName>
    </submittedName>
</protein>
<evidence type="ECO:0000256" key="1">
    <source>
        <dbReference type="SAM" id="Coils"/>
    </source>
</evidence>
<keyword evidence="1" id="KW-0175">Coiled coil</keyword>
<feature type="coiled-coil region" evidence="1">
    <location>
        <begin position="87"/>
        <end position="114"/>
    </location>
</feature>
<organism evidence="2">
    <name type="scientific">Siphoviridae sp. ctI8Q15</name>
    <dbReference type="NCBI Taxonomy" id="2827832"/>
    <lineage>
        <taxon>Viruses</taxon>
        <taxon>Duplodnaviria</taxon>
        <taxon>Heunggongvirae</taxon>
        <taxon>Uroviricota</taxon>
        <taxon>Caudoviricetes</taxon>
    </lineage>
</organism>
<sequence>MIEMVLEEIAQAVALWHKNIRFLGNVLVIISLKKELSMWDFLKNLGDKASQNADGLKAFGSLLGAGAGIWSAVEQGRQAKKQNDLAMKNYNLNMQILKDEKARQKKMQQNLEQGWAGATANVMSKDEEERKRNGLL</sequence>